<proteinExistence type="predicted"/>
<accession>A0A165TV36</accession>
<organism evidence="1 2">
    <name type="scientific">Neolentinus lepideus HHB14362 ss-1</name>
    <dbReference type="NCBI Taxonomy" id="1314782"/>
    <lineage>
        <taxon>Eukaryota</taxon>
        <taxon>Fungi</taxon>
        <taxon>Dikarya</taxon>
        <taxon>Basidiomycota</taxon>
        <taxon>Agaricomycotina</taxon>
        <taxon>Agaricomycetes</taxon>
        <taxon>Gloeophyllales</taxon>
        <taxon>Gloeophyllaceae</taxon>
        <taxon>Neolentinus</taxon>
    </lineage>
</organism>
<keyword evidence="2" id="KW-1185">Reference proteome</keyword>
<protein>
    <submittedName>
        <fullName evidence="1">Uncharacterized protein</fullName>
    </submittedName>
</protein>
<dbReference type="AlphaFoldDB" id="A0A165TV36"/>
<evidence type="ECO:0000313" key="2">
    <source>
        <dbReference type="Proteomes" id="UP000076761"/>
    </source>
</evidence>
<name>A0A165TV36_9AGAM</name>
<dbReference type="Proteomes" id="UP000076761">
    <property type="component" value="Unassembled WGS sequence"/>
</dbReference>
<dbReference type="EMBL" id="KV425563">
    <property type="protein sequence ID" value="KZT27222.1"/>
    <property type="molecule type" value="Genomic_DNA"/>
</dbReference>
<sequence>MTAWYTVSSRLCCGQLTRDYCSDQIFHAIIVTKLKDTEVEAARQRNVLRKFREERMVEMVQEEGRRKGYTEGLRRGWDI</sequence>
<reference evidence="1 2" key="1">
    <citation type="journal article" date="2016" name="Mol. Biol. Evol.">
        <title>Comparative Genomics of Early-Diverging Mushroom-Forming Fungi Provides Insights into the Origins of Lignocellulose Decay Capabilities.</title>
        <authorList>
            <person name="Nagy L.G."/>
            <person name="Riley R."/>
            <person name="Tritt A."/>
            <person name="Adam C."/>
            <person name="Daum C."/>
            <person name="Floudas D."/>
            <person name="Sun H."/>
            <person name="Yadav J.S."/>
            <person name="Pangilinan J."/>
            <person name="Larsson K.H."/>
            <person name="Matsuura K."/>
            <person name="Barry K."/>
            <person name="Labutti K."/>
            <person name="Kuo R."/>
            <person name="Ohm R.A."/>
            <person name="Bhattacharya S.S."/>
            <person name="Shirouzu T."/>
            <person name="Yoshinaga Y."/>
            <person name="Martin F.M."/>
            <person name="Grigoriev I.V."/>
            <person name="Hibbett D.S."/>
        </authorList>
    </citation>
    <scope>NUCLEOTIDE SEQUENCE [LARGE SCALE GENOMIC DNA]</scope>
    <source>
        <strain evidence="1 2">HHB14362 ss-1</strain>
    </source>
</reference>
<evidence type="ECO:0000313" key="1">
    <source>
        <dbReference type="EMBL" id="KZT27222.1"/>
    </source>
</evidence>
<gene>
    <name evidence="1" type="ORF">NEOLEDRAFT_1131263</name>
</gene>
<dbReference type="InParanoid" id="A0A165TV36"/>